<dbReference type="EMBL" id="KN833807">
    <property type="protein sequence ID" value="KIK18371.1"/>
    <property type="molecule type" value="Genomic_DNA"/>
</dbReference>
<organism evidence="2 3">
    <name type="scientific">Pisolithus microcarpus 441</name>
    <dbReference type="NCBI Taxonomy" id="765257"/>
    <lineage>
        <taxon>Eukaryota</taxon>
        <taxon>Fungi</taxon>
        <taxon>Dikarya</taxon>
        <taxon>Basidiomycota</taxon>
        <taxon>Agaricomycotina</taxon>
        <taxon>Agaricomycetes</taxon>
        <taxon>Agaricomycetidae</taxon>
        <taxon>Boletales</taxon>
        <taxon>Sclerodermatineae</taxon>
        <taxon>Pisolithaceae</taxon>
        <taxon>Pisolithus</taxon>
    </lineage>
</organism>
<reference evidence="3" key="2">
    <citation type="submission" date="2015-01" db="EMBL/GenBank/DDBJ databases">
        <title>Evolutionary Origins and Diversification of the Mycorrhizal Mutualists.</title>
        <authorList>
            <consortium name="DOE Joint Genome Institute"/>
            <consortium name="Mycorrhizal Genomics Consortium"/>
            <person name="Kohler A."/>
            <person name="Kuo A."/>
            <person name="Nagy L.G."/>
            <person name="Floudas D."/>
            <person name="Copeland A."/>
            <person name="Barry K.W."/>
            <person name="Cichocki N."/>
            <person name="Veneault-Fourrey C."/>
            <person name="LaButti K."/>
            <person name="Lindquist E.A."/>
            <person name="Lipzen A."/>
            <person name="Lundell T."/>
            <person name="Morin E."/>
            <person name="Murat C."/>
            <person name="Riley R."/>
            <person name="Ohm R."/>
            <person name="Sun H."/>
            <person name="Tunlid A."/>
            <person name="Henrissat B."/>
            <person name="Grigoriev I.V."/>
            <person name="Hibbett D.S."/>
            <person name="Martin F."/>
        </authorList>
    </citation>
    <scope>NUCLEOTIDE SEQUENCE [LARGE SCALE GENOMIC DNA]</scope>
    <source>
        <strain evidence="3">441</strain>
    </source>
</reference>
<dbReference type="HOGENOM" id="CLU_014400_0_0_1"/>
<dbReference type="Proteomes" id="UP000054018">
    <property type="component" value="Unassembled WGS sequence"/>
</dbReference>
<proteinExistence type="predicted"/>
<evidence type="ECO:0000256" key="1">
    <source>
        <dbReference type="SAM" id="MobiDB-lite"/>
    </source>
</evidence>
<feature type="compositionally biased region" description="Polar residues" evidence="1">
    <location>
        <begin position="207"/>
        <end position="218"/>
    </location>
</feature>
<dbReference type="OrthoDB" id="185373at2759"/>
<dbReference type="PANTHER" id="PTHR47934">
    <property type="entry name" value="PENTATRICOPEPTIDE REPEAT-CONTAINING PROTEIN PET309, MITOCHONDRIAL"/>
    <property type="match status" value="1"/>
</dbReference>
<name>A0A0C9YNW3_9AGAM</name>
<evidence type="ECO:0000313" key="2">
    <source>
        <dbReference type="EMBL" id="KIK18371.1"/>
    </source>
</evidence>
<evidence type="ECO:0000313" key="3">
    <source>
        <dbReference type="Proteomes" id="UP000054018"/>
    </source>
</evidence>
<feature type="region of interest" description="Disordered" evidence="1">
    <location>
        <begin position="176"/>
        <end position="218"/>
    </location>
</feature>
<protein>
    <submittedName>
        <fullName evidence="2">Uncharacterized protein</fullName>
    </submittedName>
</protein>
<dbReference type="PANTHER" id="PTHR47934:SF6">
    <property type="entry name" value="MITOCHONDRIAL GROUP I INTRON SPLICING FACTOR CCM1-RELATED"/>
    <property type="match status" value="1"/>
</dbReference>
<gene>
    <name evidence="2" type="ORF">PISMIDRAFT_191825</name>
</gene>
<dbReference type="GO" id="GO:0005739">
    <property type="term" value="C:mitochondrion"/>
    <property type="evidence" value="ECO:0007669"/>
    <property type="project" value="TreeGrafter"/>
</dbReference>
<dbReference type="InterPro" id="IPR051114">
    <property type="entry name" value="Mito_RNA_Proc_CCM1"/>
</dbReference>
<dbReference type="Gene3D" id="1.25.40.10">
    <property type="entry name" value="Tetratricopeptide repeat domain"/>
    <property type="match status" value="1"/>
</dbReference>
<feature type="compositionally biased region" description="Polar residues" evidence="1">
    <location>
        <begin position="178"/>
        <end position="193"/>
    </location>
</feature>
<sequence length="876" mass="97123">MLLCRRIFRVHVSNLSSVLRFQGAQALEDGRLADIKLYLRRARHVCNNKCIKSDDSPPTCLQNSVVAPANIPLPHTSNSLPKHDPELLSTILRVSRYSEPTKAIKELRNVEGKSVLEESKHSPFQAYTLLRAQDPNLAASLPVDVLCCIAQGAVKHGCQDIVDGITADVLAERRNDTDSSNIRLNSPTATANADINLDTPPEATVGDSANSDSDSTHDTFSLQDRAHVAAALLCVSPRHPRLLAKRTVLALLTLVSSAGQINSLPVNAACHAIRIVFDDVQLDACTRNIVVLALPRFLAWLKAWQAPTGAKAVSYRPSETILAAYGVVHRLILLGDKERAFDLFRALAENYHIPPDSFSHVGADADVGSNAGSTTEHDFSIIIYDVLARACFHWGWHHLGVELMVAMIETHNKGTRTDGGKKLVSGMLGLLHTAIESCTADQFRRCAILMCLLVRDSSDMVIPEPTIWLFYNRARLHRDGVSAEMFYRCTQTLQMPLRVRYPSPRGRTFTWLMNYLLEDRHNVHLARSLAKQLVEFPVPIPPYERATLVSMVAKNGFAESARALWQRYAVGKDRGLVVGNAATMVRVVSLFASLVSRTQEKLEVLRTTKDTERHDAIMETEAKLADMSQFAQTVLLAFHKSKEPLDKAAHRDLNALARGYFLLGRMRQGLLPYRALLRRKEIPDLYDINVALSAISRHSPRMAANLVERMLETGLHPDAVTFGTVMHQALVQGDLELAGTLVKWAHEYGLEALSAKTMAALILASVSDRAESAEALEANLRHVWEIVQGTPRSSVVHTPNIGECCIRASLHVGNAQMAFDFWDVLVRWKAEWGDHEQGQLRRSIGRMVRQRVQEGSLVADRGREMLKALGLGGRVD</sequence>
<dbReference type="GO" id="GO:0007005">
    <property type="term" value="P:mitochondrion organization"/>
    <property type="evidence" value="ECO:0007669"/>
    <property type="project" value="TreeGrafter"/>
</dbReference>
<dbReference type="AlphaFoldDB" id="A0A0C9YNW3"/>
<reference evidence="2 3" key="1">
    <citation type="submission" date="2014-04" db="EMBL/GenBank/DDBJ databases">
        <authorList>
            <consortium name="DOE Joint Genome Institute"/>
            <person name="Kuo A."/>
            <person name="Kohler A."/>
            <person name="Costa M.D."/>
            <person name="Nagy L.G."/>
            <person name="Floudas D."/>
            <person name="Copeland A."/>
            <person name="Barry K.W."/>
            <person name="Cichocki N."/>
            <person name="Veneault-Fourrey C."/>
            <person name="LaButti K."/>
            <person name="Lindquist E.A."/>
            <person name="Lipzen A."/>
            <person name="Lundell T."/>
            <person name="Morin E."/>
            <person name="Murat C."/>
            <person name="Sun H."/>
            <person name="Tunlid A."/>
            <person name="Henrissat B."/>
            <person name="Grigoriev I.V."/>
            <person name="Hibbett D.S."/>
            <person name="Martin F."/>
            <person name="Nordberg H.P."/>
            <person name="Cantor M.N."/>
            <person name="Hua S.X."/>
        </authorList>
    </citation>
    <scope>NUCLEOTIDE SEQUENCE [LARGE SCALE GENOMIC DNA]</scope>
    <source>
        <strain evidence="2 3">441</strain>
    </source>
</reference>
<keyword evidence="3" id="KW-1185">Reference proteome</keyword>
<dbReference type="GO" id="GO:0006396">
    <property type="term" value="P:RNA processing"/>
    <property type="evidence" value="ECO:0007669"/>
    <property type="project" value="TreeGrafter"/>
</dbReference>
<dbReference type="STRING" id="765257.A0A0C9YNW3"/>
<accession>A0A0C9YNW3</accession>
<dbReference type="GO" id="GO:0003729">
    <property type="term" value="F:mRNA binding"/>
    <property type="evidence" value="ECO:0007669"/>
    <property type="project" value="TreeGrafter"/>
</dbReference>
<dbReference type="InterPro" id="IPR011990">
    <property type="entry name" value="TPR-like_helical_dom_sf"/>
</dbReference>